<evidence type="ECO:0000256" key="2">
    <source>
        <dbReference type="SAM" id="Phobius"/>
    </source>
</evidence>
<accession>A0A923ME37</accession>
<dbReference type="Proteomes" id="UP000596827">
    <property type="component" value="Unassembled WGS sequence"/>
</dbReference>
<feature type="region of interest" description="Disordered" evidence="1">
    <location>
        <begin position="94"/>
        <end position="127"/>
    </location>
</feature>
<comment type="caution">
    <text evidence="3">The sequence shown here is derived from an EMBL/GenBank/DDBJ whole genome shotgun (WGS) entry which is preliminary data.</text>
</comment>
<sequence length="172" mass="16356">MAVPRTLKVVSLVMWSAVLMPVSVEISLIVSVAAGEPPACDPPPEEPPAPAAAPEPMAAAAKNCGMKAGKAMRKSALSPDSACSSVTVSGAPAGAGGRLAGTSSPRPAGATCAAGSSSESGDPAMGPSVRGVTAVGVTSPFAAGAAACSPPTKISETSPVLTTSVGAVSCAA</sequence>
<organism evidence="3 4">
    <name type="scientific">Ramlibacter albus</name>
    <dbReference type="NCBI Taxonomy" id="2079448"/>
    <lineage>
        <taxon>Bacteria</taxon>
        <taxon>Pseudomonadati</taxon>
        <taxon>Pseudomonadota</taxon>
        <taxon>Betaproteobacteria</taxon>
        <taxon>Burkholderiales</taxon>
        <taxon>Comamonadaceae</taxon>
        <taxon>Ramlibacter</taxon>
    </lineage>
</organism>
<protein>
    <submittedName>
        <fullName evidence="3">Uncharacterized protein</fullName>
    </submittedName>
</protein>
<proteinExistence type="predicted"/>
<dbReference type="RefSeq" id="WP_187085184.1">
    <property type="nucleotide sequence ID" value="NZ_JACORU010000017.1"/>
</dbReference>
<reference evidence="3" key="1">
    <citation type="submission" date="2020-08" db="EMBL/GenBank/DDBJ databases">
        <title>Ramlibacter sp. GTP1 16S ribosomal RNA gene genome sequencing and assembly.</title>
        <authorList>
            <person name="Kang M."/>
        </authorList>
    </citation>
    <scope>NUCLEOTIDE SEQUENCE</scope>
    <source>
        <strain evidence="3">GTP1</strain>
    </source>
</reference>
<keyword evidence="4" id="KW-1185">Reference proteome</keyword>
<feature type="compositionally biased region" description="Pro residues" evidence="1">
    <location>
        <begin position="39"/>
        <end position="53"/>
    </location>
</feature>
<name>A0A923ME37_9BURK</name>
<evidence type="ECO:0000256" key="1">
    <source>
        <dbReference type="SAM" id="MobiDB-lite"/>
    </source>
</evidence>
<evidence type="ECO:0000313" key="3">
    <source>
        <dbReference type="EMBL" id="MBC5768436.1"/>
    </source>
</evidence>
<dbReference type="EMBL" id="JACORU010000017">
    <property type="protein sequence ID" value="MBC5768436.1"/>
    <property type="molecule type" value="Genomic_DNA"/>
</dbReference>
<feature type="region of interest" description="Disordered" evidence="1">
    <location>
        <begin position="37"/>
        <end position="56"/>
    </location>
</feature>
<keyword evidence="2" id="KW-0812">Transmembrane</keyword>
<keyword evidence="2" id="KW-0472">Membrane</keyword>
<dbReference type="AlphaFoldDB" id="A0A923ME37"/>
<keyword evidence="2" id="KW-1133">Transmembrane helix</keyword>
<feature type="transmembrane region" description="Helical" evidence="2">
    <location>
        <begin position="12"/>
        <end position="34"/>
    </location>
</feature>
<gene>
    <name evidence="3" type="ORF">H8R02_28505</name>
</gene>
<evidence type="ECO:0000313" key="4">
    <source>
        <dbReference type="Proteomes" id="UP000596827"/>
    </source>
</evidence>